<evidence type="ECO:0000313" key="1">
    <source>
        <dbReference type="EMBL" id="KAG1271510.1"/>
    </source>
</evidence>
<protein>
    <submittedName>
        <fullName evidence="1">Uncharacterized protein</fullName>
    </submittedName>
</protein>
<comment type="caution">
    <text evidence="1">The sequence shown here is derived from an EMBL/GenBank/DDBJ whole genome shotgun (WGS) entry which is preliminary data.</text>
</comment>
<dbReference type="EMBL" id="JAANQT010017705">
    <property type="protein sequence ID" value="KAG1271510.1"/>
    <property type="molecule type" value="Genomic_DNA"/>
</dbReference>
<dbReference type="Proteomes" id="UP000716291">
    <property type="component" value="Unassembled WGS sequence"/>
</dbReference>
<keyword evidence="2" id="KW-1185">Reference proteome</keyword>
<organism evidence="1 2">
    <name type="scientific">Rhizopus oryzae</name>
    <name type="common">Mucormycosis agent</name>
    <name type="synonym">Rhizopus arrhizus var. delemar</name>
    <dbReference type="NCBI Taxonomy" id="64495"/>
    <lineage>
        <taxon>Eukaryota</taxon>
        <taxon>Fungi</taxon>
        <taxon>Fungi incertae sedis</taxon>
        <taxon>Mucoromycota</taxon>
        <taxon>Mucoromycotina</taxon>
        <taxon>Mucoromycetes</taxon>
        <taxon>Mucorales</taxon>
        <taxon>Mucorineae</taxon>
        <taxon>Rhizopodaceae</taxon>
        <taxon>Rhizopus</taxon>
    </lineage>
</organism>
<accession>A0A9P7BIP5</accession>
<evidence type="ECO:0000313" key="2">
    <source>
        <dbReference type="Proteomes" id="UP000716291"/>
    </source>
</evidence>
<name>A0A9P7BIP5_RHIOR</name>
<reference evidence="1" key="1">
    <citation type="journal article" date="2020" name="Microb. Genom.">
        <title>Genetic diversity of clinical and environmental Mucorales isolates obtained from an investigation of mucormycosis cases among solid organ transplant recipients.</title>
        <authorList>
            <person name="Nguyen M.H."/>
            <person name="Kaul D."/>
            <person name="Muto C."/>
            <person name="Cheng S.J."/>
            <person name="Richter R.A."/>
            <person name="Bruno V.M."/>
            <person name="Liu G."/>
            <person name="Beyhan S."/>
            <person name="Sundermann A.J."/>
            <person name="Mounaud S."/>
            <person name="Pasculle A.W."/>
            <person name="Nierman W.C."/>
            <person name="Driscoll E."/>
            <person name="Cumbie R."/>
            <person name="Clancy C.J."/>
            <person name="Dupont C.L."/>
        </authorList>
    </citation>
    <scope>NUCLEOTIDE SEQUENCE</scope>
    <source>
        <strain evidence="1">GL11</strain>
    </source>
</reference>
<dbReference type="AlphaFoldDB" id="A0A9P7BIP5"/>
<sequence length="71" mass="7888">MQLLSGELSQEEFCKAYQFDGRHVNPFALAVSQGRLIQSASLSKLHDDDDLVTFEFGEIDPAVAPFFVPVD</sequence>
<proteinExistence type="predicted"/>
<gene>
    <name evidence="1" type="ORF">G6F64_015588</name>
</gene>